<evidence type="ECO:0008006" key="4">
    <source>
        <dbReference type="Google" id="ProtNLM"/>
    </source>
</evidence>
<keyword evidence="1" id="KW-0812">Transmembrane</keyword>
<keyword evidence="3" id="KW-1185">Reference proteome</keyword>
<organism evidence="2 3">
    <name type="scientific">Pseudobacteroides cellulosolvens ATCC 35603 = DSM 2933</name>
    <dbReference type="NCBI Taxonomy" id="398512"/>
    <lineage>
        <taxon>Bacteria</taxon>
        <taxon>Bacillati</taxon>
        <taxon>Bacillota</taxon>
        <taxon>Clostridia</taxon>
        <taxon>Eubacteriales</taxon>
        <taxon>Oscillospiraceae</taxon>
        <taxon>Pseudobacteroides</taxon>
    </lineage>
</organism>
<dbReference type="RefSeq" id="WP_028308396.1">
    <property type="nucleotide sequence ID" value="NZ_JQKC01000035.1"/>
</dbReference>
<comment type="caution">
    <text evidence="2">The sequence shown here is derived from an EMBL/GenBank/DDBJ whole genome shotgun (WGS) entry which is preliminary data.</text>
</comment>
<feature type="transmembrane region" description="Helical" evidence="1">
    <location>
        <begin position="267"/>
        <end position="288"/>
    </location>
</feature>
<proteinExistence type="predicted"/>
<dbReference type="PANTHER" id="PTHR35007">
    <property type="entry name" value="INTEGRAL MEMBRANE PROTEIN-RELATED"/>
    <property type="match status" value="1"/>
</dbReference>
<sequence>MGDLMLFFILTASGLLLASGMYFILAQALHLPRIATTKAVLNVARQDKKQTKNMEVIIFELASKFSKFIRMDDYKKRKMTATLKSAGIKLTPETYIAKAWVKSGLIAALLIPILPMLPILAPVIILLAIAVLFKELRFADEILRQKREEIEYELPRFVSTVSQSLKATRDVPAILQSYQKSAGESFRQELEITIADMKSGNEETALTRLESRIGSTMLSDVVRGLISVKRGDNGVMYFEMLNHAFKQMELQKLKLIAMKQPGKVKKYSFTMLGCFLFMYLGILGYEIINALGKMF</sequence>
<keyword evidence="1" id="KW-0472">Membrane</keyword>
<feature type="transmembrane region" description="Helical" evidence="1">
    <location>
        <begin position="105"/>
        <end position="133"/>
    </location>
</feature>
<accession>A0A0L6JPP5</accession>
<reference evidence="3" key="1">
    <citation type="submission" date="2015-07" db="EMBL/GenBank/DDBJ databases">
        <title>Near-Complete Genome Sequence of the Cellulolytic Bacterium Bacteroides (Pseudobacteroides) cellulosolvens ATCC 35603.</title>
        <authorList>
            <person name="Dassa B."/>
            <person name="Utturkar S.M."/>
            <person name="Klingeman D.M."/>
            <person name="Hurt R.A."/>
            <person name="Keller M."/>
            <person name="Xu J."/>
            <person name="Reddy Y.H.K."/>
            <person name="Borovok I."/>
            <person name="Grinberg I.R."/>
            <person name="Lamed R."/>
            <person name="Zhivin O."/>
            <person name="Bayer E.A."/>
            <person name="Brown S.D."/>
        </authorList>
    </citation>
    <scope>NUCLEOTIDE SEQUENCE [LARGE SCALE GENOMIC DNA]</scope>
    <source>
        <strain evidence="3">DSM 2933</strain>
    </source>
</reference>
<dbReference type="Proteomes" id="UP000036923">
    <property type="component" value="Unassembled WGS sequence"/>
</dbReference>
<evidence type="ECO:0000256" key="1">
    <source>
        <dbReference type="SAM" id="Phobius"/>
    </source>
</evidence>
<protein>
    <recommendedName>
        <fullName evidence="4">Type II secretion system F domain-containing protein</fullName>
    </recommendedName>
</protein>
<dbReference type="eggNOG" id="COG2064">
    <property type="taxonomic scope" value="Bacteria"/>
</dbReference>
<dbReference type="STRING" id="398512.Bccel_3020"/>
<dbReference type="OrthoDB" id="9786505at2"/>
<gene>
    <name evidence="2" type="ORF">Bccel_3020</name>
</gene>
<evidence type="ECO:0000313" key="2">
    <source>
        <dbReference type="EMBL" id="KNY27749.1"/>
    </source>
</evidence>
<evidence type="ECO:0000313" key="3">
    <source>
        <dbReference type="Proteomes" id="UP000036923"/>
    </source>
</evidence>
<dbReference type="PANTHER" id="PTHR35007:SF2">
    <property type="entry name" value="PILUS ASSEMBLE PROTEIN"/>
    <property type="match status" value="1"/>
</dbReference>
<dbReference type="AlphaFoldDB" id="A0A0L6JPP5"/>
<keyword evidence="1" id="KW-1133">Transmembrane helix</keyword>
<dbReference type="PATRIC" id="fig|398512.5.peg.3169"/>
<name>A0A0L6JPP5_9FIRM</name>
<dbReference type="EMBL" id="LGTC01000001">
    <property type="protein sequence ID" value="KNY27749.1"/>
    <property type="molecule type" value="Genomic_DNA"/>
</dbReference>